<reference evidence="1 2" key="1">
    <citation type="journal article" date="2018" name="Nat. Ecol. Evol.">
        <title>Genomic signatures of mitonuclear coevolution across populations of Tigriopus californicus.</title>
        <authorList>
            <person name="Barreto F.S."/>
            <person name="Watson E.T."/>
            <person name="Lima T.G."/>
            <person name="Willett C.S."/>
            <person name="Edmands S."/>
            <person name="Li W."/>
            <person name="Burton R.S."/>
        </authorList>
    </citation>
    <scope>NUCLEOTIDE SEQUENCE [LARGE SCALE GENOMIC DNA]</scope>
    <source>
        <strain evidence="1 2">San Diego</strain>
    </source>
</reference>
<organism evidence="1 2">
    <name type="scientific">Tigriopus californicus</name>
    <name type="common">Marine copepod</name>
    <dbReference type="NCBI Taxonomy" id="6832"/>
    <lineage>
        <taxon>Eukaryota</taxon>
        <taxon>Metazoa</taxon>
        <taxon>Ecdysozoa</taxon>
        <taxon>Arthropoda</taxon>
        <taxon>Crustacea</taxon>
        <taxon>Multicrustacea</taxon>
        <taxon>Hexanauplia</taxon>
        <taxon>Copepoda</taxon>
        <taxon>Harpacticoida</taxon>
        <taxon>Harpacticidae</taxon>
        <taxon>Tigriopus</taxon>
    </lineage>
</organism>
<dbReference type="Proteomes" id="UP000318571">
    <property type="component" value="Chromosome 2"/>
</dbReference>
<name>A0A553PAC6_TIGCA</name>
<accession>A0A553PAC6</accession>
<protein>
    <submittedName>
        <fullName evidence="1">Uncharacterized protein</fullName>
    </submittedName>
</protein>
<evidence type="ECO:0000313" key="2">
    <source>
        <dbReference type="Proteomes" id="UP000318571"/>
    </source>
</evidence>
<proteinExistence type="predicted"/>
<comment type="caution">
    <text evidence="1">The sequence shown here is derived from an EMBL/GenBank/DDBJ whole genome shotgun (WGS) entry which is preliminary data.</text>
</comment>
<dbReference type="AlphaFoldDB" id="A0A553PAC6"/>
<keyword evidence="2" id="KW-1185">Reference proteome</keyword>
<evidence type="ECO:0000313" key="1">
    <source>
        <dbReference type="EMBL" id="TRY74616.1"/>
    </source>
</evidence>
<sequence length="169" mass="18879">MVQALKAQSCNGQYNECSTDESNQAFTKKYRGLPLMPEAEAASMIERKGKKITLKKHITAQIIPWGDEGIGGIGTWTITRNDKEVDEGYRICSCDGTQEKSLSTGSVPNGEVKPITTFFYQFKNDQIRNLNNKALTFDVLFTDDCSTGRCRQSGRMRCTSGKNDPCFRV</sequence>
<gene>
    <name evidence="1" type="ORF">TCAL_04614</name>
</gene>
<dbReference type="EMBL" id="VCGU01000005">
    <property type="protein sequence ID" value="TRY74616.1"/>
    <property type="molecule type" value="Genomic_DNA"/>
</dbReference>